<evidence type="ECO:0000313" key="12">
    <source>
        <dbReference type="EMBL" id="MFD1540302.1"/>
    </source>
</evidence>
<dbReference type="CDD" id="cd04275">
    <property type="entry name" value="ZnMc_pappalysin_like"/>
    <property type="match status" value="1"/>
</dbReference>
<evidence type="ECO:0000256" key="9">
    <source>
        <dbReference type="SAM" id="MobiDB-lite"/>
    </source>
</evidence>
<reference evidence="13" key="1">
    <citation type="journal article" date="2019" name="Int. J. Syst. Evol. Microbiol.">
        <title>The Global Catalogue of Microorganisms (GCM) 10K type strain sequencing project: providing services to taxonomists for standard genome sequencing and annotation.</title>
        <authorList>
            <consortium name="The Broad Institute Genomics Platform"/>
            <consortium name="The Broad Institute Genome Sequencing Center for Infectious Disease"/>
            <person name="Wu L."/>
            <person name="Ma J."/>
        </authorList>
    </citation>
    <scope>NUCLEOTIDE SEQUENCE [LARGE SCALE GENOMIC DNA]</scope>
    <source>
        <strain evidence="13">CGMCC 1.15399</strain>
    </source>
</reference>
<dbReference type="Pfam" id="PF05572">
    <property type="entry name" value="Peptidase_M43"/>
    <property type="match status" value="1"/>
</dbReference>
<keyword evidence="8" id="KW-1015">Disulfide bond</keyword>
<evidence type="ECO:0000256" key="10">
    <source>
        <dbReference type="SAM" id="SignalP"/>
    </source>
</evidence>
<evidence type="ECO:0000259" key="11">
    <source>
        <dbReference type="Pfam" id="PF05572"/>
    </source>
</evidence>
<evidence type="ECO:0000256" key="8">
    <source>
        <dbReference type="ARBA" id="ARBA00023157"/>
    </source>
</evidence>
<feature type="compositionally biased region" description="Basic and acidic residues" evidence="9">
    <location>
        <begin position="86"/>
        <end position="100"/>
    </location>
</feature>
<evidence type="ECO:0000256" key="3">
    <source>
        <dbReference type="ARBA" id="ARBA00022723"/>
    </source>
</evidence>
<evidence type="ECO:0000256" key="2">
    <source>
        <dbReference type="ARBA" id="ARBA00022670"/>
    </source>
</evidence>
<name>A0ABW4GC36_9ACTN</name>
<keyword evidence="2" id="KW-0645">Protease</keyword>
<evidence type="ECO:0000256" key="4">
    <source>
        <dbReference type="ARBA" id="ARBA00022729"/>
    </source>
</evidence>
<keyword evidence="6" id="KW-0862">Zinc</keyword>
<feature type="region of interest" description="Disordered" evidence="9">
    <location>
        <begin position="38"/>
        <end position="100"/>
    </location>
</feature>
<dbReference type="Proteomes" id="UP001597097">
    <property type="component" value="Unassembled WGS sequence"/>
</dbReference>
<dbReference type="PANTHER" id="PTHR47466:SF1">
    <property type="entry name" value="METALLOPROTEASE MEP1 (AFU_ORTHOLOGUE AFUA_1G07730)-RELATED"/>
    <property type="match status" value="1"/>
</dbReference>
<keyword evidence="4 10" id="KW-0732">Signal</keyword>
<evidence type="ECO:0000256" key="1">
    <source>
        <dbReference type="ARBA" id="ARBA00008721"/>
    </source>
</evidence>
<comment type="caution">
    <text evidence="12">The sequence shown here is derived from an EMBL/GenBank/DDBJ whole genome shotgun (WGS) entry which is preliminary data.</text>
</comment>
<feature type="domain" description="Peptidase M43 pregnancy-associated plasma-A" evidence="11">
    <location>
        <begin position="250"/>
        <end position="332"/>
    </location>
</feature>
<accession>A0ABW4GC36</accession>
<keyword evidence="13" id="KW-1185">Reference proteome</keyword>
<dbReference type="RefSeq" id="WP_219526757.1">
    <property type="nucleotide sequence ID" value="NZ_JAHKRM010000001.1"/>
</dbReference>
<feature type="chain" id="PRO_5046361614" evidence="10">
    <location>
        <begin position="26"/>
        <end position="345"/>
    </location>
</feature>
<dbReference type="PANTHER" id="PTHR47466">
    <property type="match status" value="1"/>
</dbReference>
<keyword evidence="3" id="KW-0479">Metal-binding</keyword>
<dbReference type="InterPro" id="IPR008754">
    <property type="entry name" value="Peptidase_M43"/>
</dbReference>
<feature type="signal peptide" evidence="10">
    <location>
        <begin position="1"/>
        <end position="25"/>
    </location>
</feature>
<dbReference type="EMBL" id="JBHUCM010000019">
    <property type="protein sequence ID" value="MFD1540302.1"/>
    <property type="molecule type" value="Genomic_DNA"/>
</dbReference>
<keyword evidence="5" id="KW-0378">Hydrolase</keyword>
<dbReference type="GO" id="GO:0008237">
    <property type="term" value="F:metallopeptidase activity"/>
    <property type="evidence" value="ECO:0007669"/>
    <property type="project" value="UniProtKB-KW"/>
</dbReference>
<proteinExistence type="inferred from homology"/>
<sequence length="345" mass="36496">MARRATAVSLACLLAAGLTPPLRPAATAWAAADCPAARREADPRTAHSGASSGVGLRMAHDGASSAGGPDAARDGASSAAVSGLGDDPRSPGPREPKPRDVQQVLAELDQRLAGVTVPDAVTVPTWVHVLTDGVRRASDAAIKAQIDTLNAAYSGALGGAPSGVRFRLDGISVKQNATWFVDPIANERAMKTALRKGGPETLNLYIGQLGDLVLGYSAYPYWYNDSPALDGVVIDWRSLPGGTMVNYDRGYTAVHEIGHWLGLFHTFENGCASPGDGIADTPPEAKPTEGCPETKETCAELGGDPIHNFMDYAHDRCMWEFTPEQAKRMHQMWAVYRGRGLLAAP</sequence>
<organism evidence="12 13">
    <name type="scientific">Nonomuraea guangzhouensis</name>
    <dbReference type="NCBI Taxonomy" id="1291555"/>
    <lineage>
        <taxon>Bacteria</taxon>
        <taxon>Bacillati</taxon>
        <taxon>Actinomycetota</taxon>
        <taxon>Actinomycetes</taxon>
        <taxon>Streptosporangiales</taxon>
        <taxon>Streptosporangiaceae</taxon>
        <taxon>Nonomuraea</taxon>
    </lineage>
</organism>
<evidence type="ECO:0000256" key="5">
    <source>
        <dbReference type="ARBA" id="ARBA00022801"/>
    </source>
</evidence>
<comment type="similarity">
    <text evidence="1">Belongs to the peptidase M43B family.</text>
</comment>
<gene>
    <name evidence="12" type="ORF">ACFSJ0_24830</name>
</gene>
<evidence type="ECO:0000256" key="7">
    <source>
        <dbReference type="ARBA" id="ARBA00023049"/>
    </source>
</evidence>
<protein>
    <submittedName>
        <fullName evidence="12">Zinc metalloprotease</fullName>
    </submittedName>
</protein>
<evidence type="ECO:0000256" key="6">
    <source>
        <dbReference type="ARBA" id="ARBA00022833"/>
    </source>
</evidence>
<keyword evidence="7 12" id="KW-0482">Metalloprotease</keyword>
<feature type="compositionally biased region" description="Low complexity" evidence="9">
    <location>
        <begin position="61"/>
        <end position="83"/>
    </location>
</feature>
<evidence type="ECO:0000313" key="13">
    <source>
        <dbReference type="Proteomes" id="UP001597097"/>
    </source>
</evidence>